<keyword evidence="4 5" id="KW-0472">Membrane</keyword>
<keyword evidence="8" id="KW-1185">Reference proteome</keyword>
<dbReference type="CDD" id="cd17478">
    <property type="entry name" value="MFS_FsR"/>
    <property type="match status" value="1"/>
</dbReference>
<comment type="caution">
    <text evidence="7">The sequence shown here is derived from an EMBL/GenBank/DDBJ whole genome shotgun (WGS) entry which is preliminary data.</text>
</comment>
<dbReference type="EMBL" id="JBIRYL010000002">
    <property type="protein sequence ID" value="MFI2231164.1"/>
    <property type="molecule type" value="Genomic_DNA"/>
</dbReference>
<proteinExistence type="predicted"/>
<evidence type="ECO:0000256" key="5">
    <source>
        <dbReference type="SAM" id="Phobius"/>
    </source>
</evidence>
<evidence type="ECO:0000313" key="8">
    <source>
        <dbReference type="Proteomes" id="UP001611494"/>
    </source>
</evidence>
<comment type="subcellular location">
    <subcellularLocation>
        <location evidence="1">Cell membrane</location>
        <topology evidence="1">Multi-pass membrane protein</topology>
    </subcellularLocation>
</comment>
<dbReference type="PANTHER" id="PTHR43129">
    <property type="entry name" value="FOSMIDOMYCIN RESISTANCE PROTEIN"/>
    <property type="match status" value="1"/>
</dbReference>
<gene>
    <name evidence="7" type="ORF">ACH49Z_15060</name>
</gene>
<dbReference type="Pfam" id="PF07690">
    <property type="entry name" value="MFS_1"/>
    <property type="match status" value="1"/>
</dbReference>
<feature type="transmembrane region" description="Helical" evidence="5">
    <location>
        <begin position="226"/>
        <end position="246"/>
    </location>
</feature>
<feature type="transmembrane region" description="Helical" evidence="5">
    <location>
        <begin position="314"/>
        <end position="335"/>
    </location>
</feature>
<feature type="transmembrane region" description="Helical" evidence="5">
    <location>
        <begin position="63"/>
        <end position="83"/>
    </location>
</feature>
<feature type="transmembrane region" description="Helical" evidence="5">
    <location>
        <begin position="282"/>
        <end position="302"/>
    </location>
</feature>
<feature type="transmembrane region" description="Helical" evidence="5">
    <location>
        <begin position="120"/>
        <end position="137"/>
    </location>
</feature>
<organism evidence="7 8">
    <name type="scientific">Nocardia testacea</name>
    <dbReference type="NCBI Taxonomy" id="248551"/>
    <lineage>
        <taxon>Bacteria</taxon>
        <taxon>Bacillati</taxon>
        <taxon>Actinomycetota</taxon>
        <taxon>Actinomycetes</taxon>
        <taxon>Mycobacteriales</taxon>
        <taxon>Nocardiaceae</taxon>
        <taxon>Nocardia</taxon>
    </lineage>
</organism>
<evidence type="ECO:0000259" key="6">
    <source>
        <dbReference type="PROSITE" id="PS50850"/>
    </source>
</evidence>
<evidence type="ECO:0000256" key="4">
    <source>
        <dbReference type="ARBA" id="ARBA00023136"/>
    </source>
</evidence>
<feature type="transmembrane region" description="Helical" evidence="5">
    <location>
        <begin position="347"/>
        <end position="368"/>
    </location>
</feature>
<dbReference type="InterPro" id="IPR036259">
    <property type="entry name" value="MFS_trans_sf"/>
</dbReference>
<evidence type="ECO:0000256" key="2">
    <source>
        <dbReference type="ARBA" id="ARBA00022692"/>
    </source>
</evidence>
<feature type="transmembrane region" description="Helical" evidence="5">
    <location>
        <begin position="193"/>
        <end position="220"/>
    </location>
</feature>
<dbReference type="InterPro" id="IPR011701">
    <property type="entry name" value="MFS"/>
</dbReference>
<dbReference type="Proteomes" id="UP001611494">
    <property type="component" value="Unassembled WGS sequence"/>
</dbReference>
<evidence type="ECO:0000256" key="3">
    <source>
        <dbReference type="ARBA" id="ARBA00022989"/>
    </source>
</evidence>
<dbReference type="InterPro" id="IPR020846">
    <property type="entry name" value="MFS_dom"/>
</dbReference>
<protein>
    <submittedName>
        <fullName evidence="7">MFS transporter</fullName>
    </submittedName>
</protein>
<dbReference type="Gene3D" id="1.20.1250.20">
    <property type="entry name" value="MFS general substrate transporter like domains"/>
    <property type="match status" value="2"/>
</dbReference>
<keyword evidence="2 5" id="KW-0812">Transmembrane</keyword>
<evidence type="ECO:0000313" key="7">
    <source>
        <dbReference type="EMBL" id="MFI2231164.1"/>
    </source>
</evidence>
<feature type="transmembrane region" description="Helical" evidence="5">
    <location>
        <begin position="143"/>
        <end position="168"/>
    </location>
</feature>
<dbReference type="SUPFAM" id="SSF103473">
    <property type="entry name" value="MFS general substrate transporter"/>
    <property type="match status" value="1"/>
</dbReference>
<keyword evidence="3 5" id="KW-1133">Transmembrane helix</keyword>
<dbReference type="RefSeq" id="WP_397062431.1">
    <property type="nucleotide sequence ID" value="NZ_JBIRYL010000002.1"/>
</dbReference>
<sequence length="390" mass="39850">MRHWVIAHTVDDFYQGLIPAAIPFFVLDRGYSYLAASGLASAAALGSSLPQPLLGVLVDRRPLLWQAPAGLLVAGAGAGLAGLAPTYPVVWLLVLLSGIGIAAFHPAAGRDARRAAGDSTVAMSFFAAGGSVGYFLAPALGTPLLSTLGVEATALFIPPAVLTAFVLWRHQTRRTAHLPTATTADGRDRWGPFLLLTVVAVLRSVLFLGMNTFIALYWIGYLGADGVLGGVALTAFLVGGVVGTVSGGRIADRIGMRATVRLGGAVAIPALVALRLCGDPRLALVLVVLAGVAANLPFAVLVKLGQDYLPARPGTAAGVTLGIAVSAGGLFMPILGGLADRHGPQSVLTALCVVTAPAAALAFALPPVDGSDHRRRRLGRAADPAPEIPG</sequence>
<feature type="transmembrane region" description="Helical" evidence="5">
    <location>
        <begin position="89"/>
        <end position="108"/>
    </location>
</feature>
<dbReference type="PROSITE" id="PS50850">
    <property type="entry name" value="MFS"/>
    <property type="match status" value="1"/>
</dbReference>
<reference evidence="7 8" key="1">
    <citation type="submission" date="2024-10" db="EMBL/GenBank/DDBJ databases">
        <title>The Natural Products Discovery Center: Release of the First 8490 Sequenced Strains for Exploring Actinobacteria Biosynthetic Diversity.</title>
        <authorList>
            <person name="Kalkreuter E."/>
            <person name="Kautsar S.A."/>
            <person name="Yang D."/>
            <person name="Bader C.D."/>
            <person name="Teijaro C.N."/>
            <person name="Fluegel L."/>
            <person name="Davis C.M."/>
            <person name="Simpson J.R."/>
            <person name="Lauterbach L."/>
            <person name="Steele A.D."/>
            <person name="Gui C."/>
            <person name="Meng S."/>
            <person name="Li G."/>
            <person name="Viehrig K."/>
            <person name="Ye F."/>
            <person name="Su P."/>
            <person name="Kiefer A.F."/>
            <person name="Nichols A."/>
            <person name="Cepeda A.J."/>
            <person name="Yan W."/>
            <person name="Fan B."/>
            <person name="Jiang Y."/>
            <person name="Adhikari A."/>
            <person name="Zheng C.-J."/>
            <person name="Schuster L."/>
            <person name="Cowan T.M."/>
            <person name="Smanski M.J."/>
            <person name="Chevrette M.G."/>
            <person name="De Carvalho L.P.S."/>
            <person name="Shen B."/>
        </authorList>
    </citation>
    <scope>NUCLEOTIDE SEQUENCE [LARGE SCALE GENOMIC DNA]</scope>
    <source>
        <strain evidence="7 8">NPDC019377</strain>
    </source>
</reference>
<evidence type="ECO:0000256" key="1">
    <source>
        <dbReference type="ARBA" id="ARBA00004651"/>
    </source>
</evidence>
<feature type="domain" description="Major facilitator superfamily (MFS) profile" evidence="6">
    <location>
        <begin position="193"/>
        <end position="390"/>
    </location>
</feature>
<name>A0ABW7VX55_9NOCA</name>
<dbReference type="PANTHER" id="PTHR43129:SF1">
    <property type="entry name" value="FOSMIDOMYCIN RESISTANCE PROTEIN"/>
    <property type="match status" value="1"/>
</dbReference>
<accession>A0ABW7VX55</accession>